<dbReference type="Gramene" id="KRG98749">
    <property type="protein sequence ID" value="KRG98749"/>
    <property type="gene ID" value="GLYMA_18G095700"/>
</dbReference>
<accession>A0A0R0EYH6</accession>
<reference evidence="3" key="2">
    <citation type="submission" date="2018-02" db="UniProtKB">
        <authorList>
            <consortium name="EnsemblPlants"/>
        </authorList>
    </citation>
    <scope>IDENTIFICATION</scope>
    <source>
        <strain evidence="3">Williams 82</strain>
    </source>
</reference>
<reference evidence="2" key="3">
    <citation type="submission" date="2018-07" db="EMBL/GenBank/DDBJ databases">
        <title>WGS assembly of Glycine max.</title>
        <authorList>
            <person name="Schmutz J."/>
            <person name="Cannon S."/>
            <person name="Schlueter J."/>
            <person name="Ma J."/>
            <person name="Mitros T."/>
            <person name="Nelson W."/>
            <person name="Hyten D."/>
            <person name="Song Q."/>
            <person name="Thelen J."/>
            <person name="Cheng J."/>
            <person name="Xu D."/>
            <person name="Hellsten U."/>
            <person name="May G."/>
            <person name="Yu Y."/>
            <person name="Sakurai T."/>
            <person name="Umezawa T."/>
            <person name="Bhattacharyya M."/>
            <person name="Sandhu D."/>
            <person name="Valliyodan B."/>
            <person name="Lindquist E."/>
            <person name="Peto M."/>
            <person name="Grant D."/>
            <person name="Shu S."/>
            <person name="Goodstein D."/>
            <person name="Barry K."/>
            <person name="Futrell-Griggs M."/>
            <person name="Abernathy B."/>
            <person name="Du J."/>
            <person name="Tian Z."/>
            <person name="Zhu L."/>
            <person name="Gill N."/>
            <person name="Joshi T."/>
            <person name="Libault M."/>
            <person name="Sethuraman A."/>
            <person name="Zhang X."/>
            <person name="Shinozaki K."/>
            <person name="Nguyen H."/>
            <person name="Wing R."/>
            <person name="Cregan P."/>
            <person name="Specht J."/>
            <person name="Grimwood J."/>
            <person name="Rokhsar D."/>
            <person name="Stacey G."/>
            <person name="Shoemaker R."/>
            <person name="Jackson S."/>
        </authorList>
    </citation>
    <scope>NUCLEOTIDE SEQUENCE</scope>
    <source>
        <tissue evidence="2">Callus</tissue>
    </source>
</reference>
<dbReference type="EnsemblPlants" id="KRG98749">
    <property type="protein sequence ID" value="KRG98749"/>
    <property type="gene ID" value="GLYMA_18G095700"/>
</dbReference>
<organism evidence="2">
    <name type="scientific">Glycine max</name>
    <name type="common">Soybean</name>
    <name type="synonym">Glycine hispida</name>
    <dbReference type="NCBI Taxonomy" id="3847"/>
    <lineage>
        <taxon>Eukaryota</taxon>
        <taxon>Viridiplantae</taxon>
        <taxon>Streptophyta</taxon>
        <taxon>Embryophyta</taxon>
        <taxon>Tracheophyta</taxon>
        <taxon>Spermatophyta</taxon>
        <taxon>Magnoliopsida</taxon>
        <taxon>eudicotyledons</taxon>
        <taxon>Gunneridae</taxon>
        <taxon>Pentapetalae</taxon>
        <taxon>rosids</taxon>
        <taxon>fabids</taxon>
        <taxon>Fabales</taxon>
        <taxon>Fabaceae</taxon>
        <taxon>Papilionoideae</taxon>
        <taxon>50 kb inversion clade</taxon>
        <taxon>NPAAA clade</taxon>
        <taxon>indigoferoid/millettioid clade</taxon>
        <taxon>Phaseoleae</taxon>
        <taxon>Glycine</taxon>
        <taxon>Glycine subgen. Soja</taxon>
    </lineage>
</organism>
<dbReference type="InParanoid" id="A0A0R0EYH6"/>
<keyword evidence="4" id="KW-1185">Reference proteome</keyword>
<dbReference type="AlphaFoldDB" id="A0A0R0EYH6"/>
<reference evidence="2 3" key="1">
    <citation type="journal article" date="2010" name="Nature">
        <title>Genome sequence of the palaeopolyploid soybean.</title>
        <authorList>
            <person name="Schmutz J."/>
            <person name="Cannon S.B."/>
            <person name="Schlueter J."/>
            <person name="Ma J."/>
            <person name="Mitros T."/>
            <person name="Nelson W."/>
            <person name="Hyten D.L."/>
            <person name="Song Q."/>
            <person name="Thelen J.J."/>
            <person name="Cheng J."/>
            <person name="Xu D."/>
            <person name="Hellsten U."/>
            <person name="May G.D."/>
            <person name="Yu Y."/>
            <person name="Sakurai T."/>
            <person name="Umezawa T."/>
            <person name="Bhattacharyya M.K."/>
            <person name="Sandhu D."/>
            <person name="Valliyodan B."/>
            <person name="Lindquist E."/>
            <person name="Peto M."/>
            <person name="Grant D."/>
            <person name="Shu S."/>
            <person name="Goodstein D."/>
            <person name="Barry K."/>
            <person name="Futrell-Griggs M."/>
            <person name="Abernathy B."/>
            <person name="Du J."/>
            <person name="Tian Z."/>
            <person name="Zhu L."/>
            <person name="Gill N."/>
            <person name="Joshi T."/>
            <person name="Libault M."/>
            <person name="Sethuraman A."/>
            <person name="Zhang X.-C."/>
            <person name="Shinozaki K."/>
            <person name="Nguyen H.T."/>
            <person name="Wing R.A."/>
            <person name="Cregan P."/>
            <person name="Specht J."/>
            <person name="Grimwood J."/>
            <person name="Rokhsar D."/>
            <person name="Stacey G."/>
            <person name="Shoemaker R.C."/>
            <person name="Jackson S.A."/>
        </authorList>
    </citation>
    <scope>NUCLEOTIDE SEQUENCE</scope>
    <source>
        <strain evidence="3">cv. Williams 82</strain>
        <tissue evidence="2">Callus</tissue>
    </source>
</reference>
<proteinExistence type="predicted"/>
<protein>
    <submittedName>
        <fullName evidence="2 3">Uncharacterized protein</fullName>
    </submittedName>
</protein>
<dbReference type="Proteomes" id="UP000008827">
    <property type="component" value="Chromosome 18"/>
</dbReference>
<dbReference type="EMBL" id="CM000851">
    <property type="protein sequence ID" value="KRG98749.1"/>
    <property type="molecule type" value="Genomic_DNA"/>
</dbReference>
<name>A0A0R0EYH6_SOYBN</name>
<sequence>MDARNNIPHAINFKQTTFNCHNKAESLLFHGKCLNEFFHIQHTISITKHPPPPPRIYKKNKLNPGNPF</sequence>
<evidence type="ECO:0000313" key="4">
    <source>
        <dbReference type="Proteomes" id="UP000008827"/>
    </source>
</evidence>
<feature type="region of interest" description="Disordered" evidence="1">
    <location>
        <begin position="48"/>
        <end position="68"/>
    </location>
</feature>
<evidence type="ECO:0000313" key="3">
    <source>
        <dbReference type="EnsemblPlants" id="KRG98749"/>
    </source>
</evidence>
<evidence type="ECO:0000313" key="2">
    <source>
        <dbReference type="EMBL" id="KRG98749.1"/>
    </source>
</evidence>
<gene>
    <name evidence="2" type="ORF">GLYMA_18G095700</name>
</gene>
<evidence type="ECO:0000256" key="1">
    <source>
        <dbReference type="SAM" id="MobiDB-lite"/>
    </source>
</evidence>